<reference evidence="2" key="1">
    <citation type="submission" date="2023-03" db="EMBL/GenBank/DDBJ databases">
        <title>Mating type loci evolution in Malassezia.</title>
        <authorList>
            <person name="Coelho M.A."/>
        </authorList>
    </citation>
    <scope>NUCLEOTIDE SEQUENCE</scope>
    <source>
        <strain evidence="2">CBS 9557</strain>
    </source>
</reference>
<dbReference type="AlphaFoldDB" id="A0AAF0ELU1"/>
<sequence>MPPPSAPHHDEQISELLWVLWIEWEWSQGAWSACWQIIKYAIHSGFRHATAGIRITDSEPLATEKLQMMRSLEKRAKPLTYSQIMVRAIAKHMLQSTPVGEDLQASLHLFTDAFADQTMPQRQLLAGKCMMFVTMAQCAAKKSKIRTRDLTVVTSQFLDCFPDDTCLLRCLSDQTRHDKLHKYVRDVMETFMKGNMSHWKEFHWMELILTDVASATSVERVRAHFDRALHIFPGSEQIWKAALAYEVRILQGTKIKQKEYDRIKYLAYQAIRVELRSTYLSTMQWQLVCLLAPMFLGGLMAMPSDGLIAKRASKCNGHQELCNRKYSNITYIGAHDSYAVGDQYTDVAANQVTNVTSQLTDGIRLLQIQGHNSSKGATSDNPSGISLCHTSCALMNGGTLESYLGDVASFLKSNPNEVVTIIIANVENIAASEWDKGFKKAGLNNMAYTTTQETIAKDDWPTLQNMINKNQRLVVLIDNQADLDSANYILPEFKNVWENPYDQTNSNFNCTPDRYDGNTKQMMYLINHFLDENKEILGANIKSPDVNALNDTNSVDAIIKDASQCASDTNYYPTYVLVDFYTAGNGTVFEAVAQMNGVNYVSKPLSKPSSKSQESSAQTYTAPTLAMCMAVLFVTVLTWM</sequence>
<dbReference type="GO" id="GO:0008081">
    <property type="term" value="F:phosphoric diester hydrolase activity"/>
    <property type="evidence" value="ECO:0007669"/>
    <property type="project" value="InterPro"/>
</dbReference>
<dbReference type="InterPro" id="IPR011990">
    <property type="entry name" value="TPR-like_helical_dom_sf"/>
</dbReference>
<evidence type="ECO:0008006" key="4">
    <source>
        <dbReference type="Google" id="ProtNLM"/>
    </source>
</evidence>
<gene>
    <name evidence="2" type="ORF">MNAN1_001859</name>
</gene>
<dbReference type="InterPro" id="IPR051057">
    <property type="entry name" value="PI-PLC_domain"/>
</dbReference>
<dbReference type="Pfam" id="PF26146">
    <property type="entry name" value="PI-PLC_X"/>
    <property type="match status" value="1"/>
</dbReference>
<keyword evidence="3" id="KW-1185">Reference proteome</keyword>
<proteinExistence type="predicted"/>
<dbReference type="PANTHER" id="PTHR13593">
    <property type="match status" value="1"/>
</dbReference>
<keyword evidence="1" id="KW-0677">Repeat</keyword>
<dbReference type="PROSITE" id="PS50007">
    <property type="entry name" value="PIPLC_X_DOMAIN"/>
    <property type="match status" value="1"/>
</dbReference>
<name>A0AAF0ELU1_9BASI</name>
<evidence type="ECO:0000313" key="3">
    <source>
        <dbReference type="Proteomes" id="UP001213623"/>
    </source>
</evidence>
<evidence type="ECO:0000256" key="1">
    <source>
        <dbReference type="ARBA" id="ARBA00022737"/>
    </source>
</evidence>
<dbReference type="Gene3D" id="1.25.40.10">
    <property type="entry name" value="Tetratricopeptide repeat domain"/>
    <property type="match status" value="1"/>
</dbReference>
<protein>
    <recommendedName>
        <fullName evidence="4">PLC-like phosphodiesterase</fullName>
    </recommendedName>
</protein>
<dbReference type="PANTHER" id="PTHR13593:SF140">
    <property type="entry name" value="PLC-LIKE PHOSPHODIESTERASE"/>
    <property type="match status" value="1"/>
</dbReference>
<accession>A0AAF0ELU1</accession>
<dbReference type="GO" id="GO:0006629">
    <property type="term" value="P:lipid metabolic process"/>
    <property type="evidence" value="ECO:0007669"/>
    <property type="project" value="InterPro"/>
</dbReference>
<dbReference type="InterPro" id="IPR003107">
    <property type="entry name" value="HAT"/>
</dbReference>
<dbReference type="Proteomes" id="UP001213623">
    <property type="component" value="Chromosome 3"/>
</dbReference>
<dbReference type="InterPro" id="IPR017946">
    <property type="entry name" value="PLC-like_Pdiesterase_TIM-brl"/>
</dbReference>
<dbReference type="EMBL" id="CP119894">
    <property type="protein sequence ID" value="WFD26870.1"/>
    <property type="molecule type" value="Genomic_DNA"/>
</dbReference>
<organism evidence="2 3">
    <name type="scientific">Malassezia nana</name>
    <dbReference type="NCBI Taxonomy" id="180528"/>
    <lineage>
        <taxon>Eukaryota</taxon>
        <taxon>Fungi</taxon>
        <taxon>Dikarya</taxon>
        <taxon>Basidiomycota</taxon>
        <taxon>Ustilaginomycotina</taxon>
        <taxon>Malasseziomycetes</taxon>
        <taxon>Malasseziales</taxon>
        <taxon>Malasseziaceae</taxon>
        <taxon>Malassezia</taxon>
    </lineage>
</organism>
<dbReference type="Gene3D" id="3.20.20.190">
    <property type="entry name" value="Phosphatidylinositol (PI) phosphodiesterase"/>
    <property type="match status" value="1"/>
</dbReference>
<dbReference type="GO" id="GO:0006396">
    <property type="term" value="P:RNA processing"/>
    <property type="evidence" value="ECO:0007669"/>
    <property type="project" value="InterPro"/>
</dbReference>
<dbReference type="SMART" id="SM00386">
    <property type="entry name" value="HAT"/>
    <property type="match status" value="1"/>
</dbReference>
<evidence type="ECO:0000313" key="2">
    <source>
        <dbReference type="EMBL" id="WFD26870.1"/>
    </source>
</evidence>
<dbReference type="SUPFAM" id="SSF51695">
    <property type="entry name" value="PLC-like phosphodiesterases"/>
    <property type="match status" value="1"/>
</dbReference>